<dbReference type="EMBL" id="WIXE01019298">
    <property type="protein sequence ID" value="KAK5970145.1"/>
    <property type="molecule type" value="Genomic_DNA"/>
</dbReference>
<evidence type="ECO:0000256" key="8">
    <source>
        <dbReference type="ARBA" id="ARBA00023098"/>
    </source>
</evidence>
<dbReference type="PANTHER" id="PTHR11157">
    <property type="entry name" value="FATTY ACID ACYL TRANSFERASE-RELATED"/>
    <property type="match status" value="1"/>
</dbReference>
<dbReference type="AlphaFoldDB" id="A0AAN8F4G8"/>
<keyword evidence="4 11" id="KW-0808">Transferase</keyword>
<evidence type="ECO:0000256" key="5">
    <source>
        <dbReference type="ARBA" id="ARBA00022692"/>
    </source>
</evidence>
<dbReference type="Pfam" id="PF01151">
    <property type="entry name" value="ELO"/>
    <property type="match status" value="1"/>
</dbReference>
<sequence>MYSYYFLRSMKISVPGFVAKFITTLQILQFVISASSGHTLAIFHIAGVPCDFDDNIFIPVIFMDATYLILFINFFLKSYVLGGGKAKYQSVQSKSKKTN</sequence>
<dbReference type="GO" id="GO:0034625">
    <property type="term" value="P:fatty acid elongation, monounsaturated fatty acid"/>
    <property type="evidence" value="ECO:0007669"/>
    <property type="project" value="TreeGrafter"/>
</dbReference>
<evidence type="ECO:0000256" key="7">
    <source>
        <dbReference type="ARBA" id="ARBA00022989"/>
    </source>
</evidence>
<dbReference type="PANTHER" id="PTHR11157:SF26">
    <property type="entry name" value="ELONGATION OF LONG CHAIN FATTY ACIDS PROTEIN 1"/>
    <property type="match status" value="1"/>
</dbReference>
<feature type="transmembrane region" description="Helical" evidence="11">
    <location>
        <begin position="56"/>
        <end position="76"/>
    </location>
</feature>
<dbReference type="GO" id="GO:0019367">
    <property type="term" value="P:fatty acid elongation, saturated fatty acid"/>
    <property type="evidence" value="ECO:0007669"/>
    <property type="project" value="TreeGrafter"/>
</dbReference>
<dbReference type="GO" id="GO:0030148">
    <property type="term" value="P:sphingolipid biosynthetic process"/>
    <property type="evidence" value="ECO:0007669"/>
    <property type="project" value="TreeGrafter"/>
</dbReference>
<dbReference type="GO" id="GO:0034626">
    <property type="term" value="P:fatty acid elongation, polyunsaturated fatty acid"/>
    <property type="evidence" value="ECO:0007669"/>
    <property type="project" value="TreeGrafter"/>
</dbReference>
<evidence type="ECO:0000256" key="2">
    <source>
        <dbReference type="ARBA" id="ARBA00005194"/>
    </source>
</evidence>
<evidence type="ECO:0000313" key="13">
    <source>
        <dbReference type="Proteomes" id="UP001331761"/>
    </source>
</evidence>
<evidence type="ECO:0000256" key="10">
    <source>
        <dbReference type="ARBA" id="ARBA00023160"/>
    </source>
</evidence>
<comment type="catalytic activity">
    <reaction evidence="11">
        <text>a very-long-chain acyl-CoA + malonyl-CoA + H(+) = a very-long-chain 3-oxoacyl-CoA + CO2 + CoA</text>
        <dbReference type="Rhea" id="RHEA:32727"/>
        <dbReference type="ChEBI" id="CHEBI:15378"/>
        <dbReference type="ChEBI" id="CHEBI:16526"/>
        <dbReference type="ChEBI" id="CHEBI:57287"/>
        <dbReference type="ChEBI" id="CHEBI:57384"/>
        <dbReference type="ChEBI" id="CHEBI:90725"/>
        <dbReference type="ChEBI" id="CHEBI:90736"/>
        <dbReference type="EC" id="2.3.1.199"/>
    </reaction>
</comment>
<gene>
    <name evidence="12" type="ORF">GCK32_014148</name>
</gene>
<keyword evidence="3 11" id="KW-0444">Lipid biosynthesis</keyword>
<evidence type="ECO:0000256" key="11">
    <source>
        <dbReference type="RuleBase" id="RU361115"/>
    </source>
</evidence>
<feature type="transmembrane region" description="Helical" evidence="11">
    <location>
        <begin position="21"/>
        <end position="44"/>
    </location>
</feature>
<dbReference type="GO" id="GO:0005789">
    <property type="term" value="C:endoplasmic reticulum membrane"/>
    <property type="evidence" value="ECO:0007669"/>
    <property type="project" value="TreeGrafter"/>
</dbReference>
<reference evidence="12 13" key="1">
    <citation type="submission" date="2019-10" db="EMBL/GenBank/DDBJ databases">
        <title>Assembly and Annotation for the nematode Trichostrongylus colubriformis.</title>
        <authorList>
            <person name="Martin J."/>
        </authorList>
    </citation>
    <scope>NUCLEOTIDE SEQUENCE [LARGE SCALE GENOMIC DNA]</scope>
    <source>
        <strain evidence="12">G859</strain>
        <tissue evidence="12">Whole worm</tissue>
    </source>
</reference>
<keyword evidence="5 11" id="KW-0812">Transmembrane</keyword>
<keyword evidence="13" id="KW-1185">Reference proteome</keyword>
<evidence type="ECO:0000256" key="4">
    <source>
        <dbReference type="ARBA" id="ARBA00022679"/>
    </source>
</evidence>
<comment type="similarity">
    <text evidence="11">Belongs to the ELO family.</text>
</comment>
<dbReference type="InterPro" id="IPR002076">
    <property type="entry name" value="ELO_fam"/>
</dbReference>
<organism evidence="12 13">
    <name type="scientific">Trichostrongylus colubriformis</name>
    <name type="common">Black scour worm</name>
    <dbReference type="NCBI Taxonomy" id="6319"/>
    <lineage>
        <taxon>Eukaryota</taxon>
        <taxon>Metazoa</taxon>
        <taxon>Ecdysozoa</taxon>
        <taxon>Nematoda</taxon>
        <taxon>Chromadorea</taxon>
        <taxon>Rhabditida</taxon>
        <taxon>Rhabditina</taxon>
        <taxon>Rhabditomorpha</taxon>
        <taxon>Strongyloidea</taxon>
        <taxon>Trichostrongylidae</taxon>
        <taxon>Trichostrongylus</taxon>
    </lineage>
</organism>
<evidence type="ECO:0000256" key="3">
    <source>
        <dbReference type="ARBA" id="ARBA00022516"/>
    </source>
</evidence>
<name>A0AAN8F4G8_TRICO</name>
<proteinExistence type="inferred from homology"/>
<evidence type="ECO:0000256" key="9">
    <source>
        <dbReference type="ARBA" id="ARBA00023136"/>
    </source>
</evidence>
<evidence type="ECO:0000256" key="1">
    <source>
        <dbReference type="ARBA" id="ARBA00004141"/>
    </source>
</evidence>
<keyword evidence="7 11" id="KW-1133">Transmembrane helix</keyword>
<keyword evidence="6 11" id="KW-0276">Fatty acid metabolism</keyword>
<accession>A0AAN8F4G8</accession>
<keyword evidence="8 11" id="KW-0443">Lipid metabolism</keyword>
<dbReference type="GO" id="GO:0009922">
    <property type="term" value="F:fatty acid elongase activity"/>
    <property type="evidence" value="ECO:0007669"/>
    <property type="project" value="UniProtKB-EC"/>
</dbReference>
<comment type="caution">
    <text evidence="12">The sequence shown here is derived from an EMBL/GenBank/DDBJ whole genome shotgun (WGS) entry which is preliminary data.</text>
</comment>
<comment type="caution">
    <text evidence="11">Lacks conserved residue(s) required for the propagation of feature annotation.</text>
</comment>
<comment type="subcellular location">
    <subcellularLocation>
        <location evidence="1">Membrane</location>
        <topology evidence="1">Multi-pass membrane protein</topology>
    </subcellularLocation>
</comment>
<evidence type="ECO:0000256" key="6">
    <source>
        <dbReference type="ARBA" id="ARBA00022832"/>
    </source>
</evidence>
<keyword evidence="9 11" id="KW-0472">Membrane</keyword>
<comment type="pathway">
    <text evidence="2">Lipid metabolism; fatty acid biosynthesis.</text>
</comment>
<dbReference type="GO" id="GO:0042761">
    <property type="term" value="P:very long-chain fatty acid biosynthetic process"/>
    <property type="evidence" value="ECO:0007669"/>
    <property type="project" value="TreeGrafter"/>
</dbReference>
<protein>
    <recommendedName>
        <fullName evidence="11">Elongation of very long chain fatty acids protein</fullName>
        <ecNumber evidence="11">2.3.1.199</ecNumber>
    </recommendedName>
    <alternativeName>
        <fullName evidence="11">Very-long-chain 3-oxoacyl-CoA synthase</fullName>
    </alternativeName>
</protein>
<dbReference type="Proteomes" id="UP001331761">
    <property type="component" value="Unassembled WGS sequence"/>
</dbReference>
<evidence type="ECO:0000313" key="12">
    <source>
        <dbReference type="EMBL" id="KAK5970145.1"/>
    </source>
</evidence>
<dbReference type="EC" id="2.3.1.199" evidence="11"/>
<keyword evidence="10 11" id="KW-0275">Fatty acid biosynthesis</keyword>